<keyword evidence="1" id="KW-0678">Repressor</keyword>
<evidence type="ECO:0000313" key="8">
    <source>
        <dbReference type="Proteomes" id="UP000223759"/>
    </source>
</evidence>
<dbReference type="InterPro" id="IPR014795">
    <property type="entry name" value="TacA_1-like"/>
</dbReference>
<dbReference type="STRING" id="233100.SAMN05216526_1806"/>
<dbReference type="GO" id="GO:0003677">
    <property type="term" value="F:DNA binding"/>
    <property type="evidence" value="ECO:0007669"/>
    <property type="project" value="UniProtKB-KW"/>
</dbReference>
<dbReference type="GO" id="GO:0006355">
    <property type="term" value="P:regulation of DNA-templated transcription"/>
    <property type="evidence" value="ECO:0007669"/>
    <property type="project" value="InterPro"/>
</dbReference>
<keyword evidence="5" id="KW-0804">Transcription</keyword>
<evidence type="ECO:0000256" key="2">
    <source>
        <dbReference type="ARBA" id="ARBA00022649"/>
    </source>
</evidence>
<dbReference type="RefSeq" id="WP_076756183.1">
    <property type="nucleotide sequence ID" value="NZ_CP023018.1"/>
</dbReference>
<evidence type="ECO:0000256" key="3">
    <source>
        <dbReference type="ARBA" id="ARBA00023015"/>
    </source>
</evidence>
<keyword evidence="8" id="KW-1185">Reference proteome</keyword>
<dbReference type="Proteomes" id="UP000223759">
    <property type="component" value="Unassembled WGS sequence"/>
</dbReference>
<dbReference type="InterPro" id="IPR010985">
    <property type="entry name" value="Ribbon_hlx_hlx"/>
</dbReference>
<evidence type="ECO:0000256" key="1">
    <source>
        <dbReference type="ARBA" id="ARBA00022491"/>
    </source>
</evidence>
<evidence type="ECO:0000256" key="6">
    <source>
        <dbReference type="ARBA" id="ARBA00049988"/>
    </source>
</evidence>
<dbReference type="OrthoDB" id="5297163at2"/>
<dbReference type="AlphaFoldDB" id="A0A1R3W611"/>
<dbReference type="PANTHER" id="PTHR35401:SF1">
    <property type="entry name" value="CYTOPLASMIC PROTEIN"/>
    <property type="match status" value="1"/>
</dbReference>
<evidence type="ECO:0000256" key="5">
    <source>
        <dbReference type="ARBA" id="ARBA00023163"/>
    </source>
</evidence>
<accession>A0A1R3W611</accession>
<comment type="similarity">
    <text evidence="6">Belongs to the TacA antitoxin family.</text>
</comment>
<dbReference type="EMBL" id="FTPK01000003">
    <property type="protein sequence ID" value="SIT73094.1"/>
    <property type="molecule type" value="Genomic_DNA"/>
</dbReference>
<keyword evidence="3" id="KW-0805">Transcription regulation</keyword>
<proteinExistence type="inferred from homology"/>
<evidence type="ECO:0000256" key="4">
    <source>
        <dbReference type="ARBA" id="ARBA00023125"/>
    </source>
</evidence>
<organism evidence="7 8">
    <name type="scientific">Ectothiorhodosinus mongolicus</name>
    <dbReference type="NCBI Taxonomy" id="233100"/>
    <lineage>
        <taxon>Bacteria</taxon>
        <taxon>Pseudomonadati</taxon>
        <taxon>Pseudomonadota</taxon>
        <taxon>Gammaproteobacteria</taxon>
        <taxon>Chromatiales</taxon>
        <taxon>Ectothiorhodospiraceae</taxon>
        <taxon>Ectothiorhodosinus</taxon>
    </lineage>
</organism>
<protein>
    <submittedName>
        <fullName evidence="7">Uncharacterized conserved protein, DUF1778 family</fullName>
    </submittedName>
</protein>
<dbReference type="Pfam" id="PF08681">
    <property type="entry name" value="TacA1"/>
    <property type="match status" value="1"/>
</dbReference>
<gene>
    <name evidence="7" type="ORF">SAMN05216526_1806</name>
</gene>
<reference evidence="7 8" key="1">
    <citation type="submission" date="2017-01" db="EMBL/GenBank/DDBJ databases">
        <authorList>
            <person name="Mah S.A."/>
            <person name="Swanson W.J."/>
            <person name="Moy G.W."/>
            <person name="Vacquier V.D."/>
        </authorList>
    </citation>
    <scope>NUCLEOTIDE SEQUENCE [LARGE SCALE GENOMIC DNA]</scope>
    <source>
        <strain evidence="7 8">M9</strain>
    </source>
</reference>
<sequence>MRQSVPINMKAEPELRNLIDRAAKLTHRNRTEFVLEAAAQRAQEVILDQTLITLDPDRFQKFIDALDAPPASNPRLRRVLHAKAPWE</sequence>
<dbReference type="Gene3D" id="1.20.5.780">
    <property type="entry name" value="Single helix bin"/>
    <property type="match status" value="1"/>
</dbReference>
<keyword evidence="2" id="KW-1277">Toxin-antitoxin system</keyword>
<dbReference type="PANTHER" id="PTHR35401">
    <property type="entry name" value="COPG FAMILY HELIX-TURN-HELIX PROTEIN-RELATED-RELATED"/>
    <property type="match status" value="1"/>
</dbReference>
<evidence type="ECO:0000313" key="7">
    <source>
        <dbReference type="EMBL" id="SIT73094.1"/>
    </source>
</evidence>
<name>A0A1R3W611_9GAMM</name>
<dbReference type="SUPFAM" id="SSF47598">
    <property type="entry name" value="Ribbon-helix-helix"/>
    <property type="match status" value="1"/>
</dbReference>
<keyword evidence="4" id="KW-0238">DNA-binding</keyword>